<comment type="caution">
    <text evidence="5">The sequence shown here is derived from an EMBL/GenBank/DDBJ whole genome shotgun (WGS) entry which is preliminary data.</text>
</comment>
<proteinExistence type="inferred from homology"/>
<dbReference type="GO" id="GO:0031388">
    <property type="term" value="P:organic acid phosphorylation"/>
    <property type="evidence" value="ECO:0007669"/>
    <property type="project" value="UniProtKB-UniRule"/>
</dbReference>
<evidence type="ECO:0000256" key="1">
    <source>
        <dbReference type="ARBA" id="ARBA00006284"/>
    </source>
</evidence>
<dbReference type="RefSeq" id="WP_101637078.1">
    <property type="nucleotide sequence ID" value="NZ_JANQCS010000012.1"/>
</dbReference>
<dbReference type="Pfam" id="PF02595">
    <property type="entry name" value="Gly_kinase"/>
    <property type="match status" value="1"/>
</dbReference>
<keyword evidence="2 4" id="KW-0808">Transferase</keyword>
<dbReference type="Gene3D" id="3.40.50.10350">
    <property type="entry name" value="Glycerate kinase, domain 1"/>
    <property type="match status" value="1"/>
</dbReference>
<evidence type="ECO:0000256" key="4">
    <source>
        <dbReference type="PIRNR" id="PIRNR006078"/>
    </source>
</evidence>
<dbReference type="InterPro" id="IPR036129">
    <property type="entry name" value="Glycerate_kinase_sf"/>
</dbReference>
<evidence type="ECO:0000256" key="3">
    <source>
        <dbReference type="ARBA" id="ARBA00022777"/>
    </source>
</evidence>
<dbReference type="InterPro" id="IPR018197">
    <property type="entry name" value="Glycerate_kinase_RE-like"/>
</dbReference>
<sequence length="369" mass="39613">MKVLVAIDSFKGSLTSIEAGNAVKSGIFSLCDEVVVIGIADGGEGSLDTIANFLGANFDEILTFDPLFRQIKANYAYKDDLAILEMSQSSGLNLLKIDERNPYITSTYGLGIMIKDAILKGRRNFIIGIGGSATNDAGTGMLEALGFSFFDKNNNLIRANGQNLIKISKISDKNILKELKECKFKIACDVNNPLYGKNGAAYVYAAQKGASNDMIENLDLGLMNFSKVVHKFMGIDNSNISGSGAAGGLGFGFMSFLNAKLLRGFEIISKIINLEENIKNADLIITGEGKLDAQSSMGKVPSEVAKLAKKYSKKVVALGGAVDDGFDDGLFNGVFCILNSPIILEDAMKKEIAKANLAKISRQILKLLK</sequence>
<dbReference type="GO" id="GO:0008887">
    <property type="term" value="F:glycerate kinase activity"/>
    <property type="evidence" value="ECO:0007669"/>
    <property type="project" value="UniProtKB-UniRule"/>
</dbReference>
<dbReference type="PANTHER" id="PTHR21599">
    <property type="entry name" value="GLYCERATE KINASE"/>
    <property type="match status" value="1"/>
</dbReference>
<organism evidence="5 6">
    <name type="scientific">Campylobacter ureolyticus</name>
    <dbReference type="NCBI Taxonomy" id="827"/>
    <lineage>
        <taxon>Bacteria</taxon>
        <taxon>Pseudomonadati</taxon>
        <taxon>Campylobacterota</taxon>
        <taxon>Epsilonproteobacteria</taxon>
        <taxon>Campylobacterales</taxon>
        <taxon>Campylobacteraceae</taxon>
        <taxon>Campylobacter</taxon>
    </lineage>
</organism>
<keyword evidence="3 4" id="KW-0418">Kinase</keyword>
<evidence type="ECO:0000313" key="5">
    <source>
        <dbReference type="EMBL" id="PKZ29508.1"/>
    </source>
</evidence>
<dbReference type="Gene3D" id="3.90.1510.10">
    <property type="entry name" value="Glycerate kinase, domain 2"/>
    <property type="match status" value="1"/>
</dbReference>
<name>A0A2I1NAW5_9BACT</name>
<dbReference type="SUPFAM" id="SSF110738">
    <property type="entry name" value="Glycerate kinase I"/>
    <property type="match status" value="1"/>
</dbReference>
<gene>
    <name evidence="5" type="ORF">CYJ41_03895</name>
</gene>
<dbReference type="NCBIfam" id="TIGR00045">
    <property type="entry name" value="glycerate kinase"/>
    <property type="match status" value="1"/>
</dbReference>
<dbReference type="EMBL" id="PKHU01000003">
    <property type="protein sequence ID" value="PKZ29508.1"/>
    <property type="molecule type" value="Genomic_DNA"/>
</dbReference>
<dbReference type="PANTHER" id="PTHR21599:SF0">
    <property type="entry name" value="GLYCERATE KINASE"/>
    <property type="match status" value="1"/>
</dbReference>
<dbReference type="InterPro" id="IPR004381">
    <property type="entry name" value="Glycerate_kinase"/>
</dbReference>
<comment type="similarity">
    <text evidence="1 4">Belongs to the glycerate kinase type-1 family.</text>
</comment>
<dbReference type="Proteomes" id="UP000234639">
    <property type="component" value="Unassembled WGS sequence"/>
</dbReference>
<reference evidence="5 6" key="1">
    <citation type="submission" date="2017-12" db="EMBL/GenBank/DDBJ databases">
        <title>Phylogenetic diversity of female urinary microbiome.</title>
        <authorList>
            <person name="Thomas-White K."/>
            <person name="Wolfe A.J."/>
        </authorList>
    </citation>
    <scope>NUCLEOTIDE SEQUENCE [LARGE SCALE GENOMIC DNA]</scope>
    <source>
        <strain evidence="5 6">UMB0112</strain>
    </source>
</reference>
<protein>
    <submittedName>
        <fullName evidence="5">Glycerate kinase</fullName>
    </submittedName>
</protein>
<evidence type="ECO:0000256" key="2">
    <source>
        <dbReference type="ARBA" id="ARBA00022679"/>
    </source>
</evidence>
<dbReference type="InterPro" id="IPR018193">
    <property type="entry name" value="Glyc_kinase_flavodox-like_fold"/>
</dbReference>
<evidence type="ECO:0000313" key="6">
    <source>
        <dbReference type="Proteomes" id="UP000234639"/>
    </source>
</evidence>
<dbReference type="PIRSF" id="PIRSF006078">
    <property type="entry name" value="GlxK"/>
    <property type="match status" value="1"/>
</dbReference>
<dbReference type="AlphaFoldDB" id="A0A2I1NAW5"/>
<accession>A0A2I1NAW5</accession>